<feature type="transmembrane region" description="Helical" evidence="6">
    <location>
        <begin position="167"/>
        <end position="184"/>
    </location>
</feature>
<evidence type="ECO:0000256" key="5">
    <source>
        <dbReference type="SAM" id="MobiDB-lite"/>
    </source>
</evidence>
<gene>
    <name evidence="8" type="ORF">N803_00465</name>
</gene>
<keyword evidence="2" id="KW-0805">Transcription regulation</keyword>
<evidence type="ECO:0000256" key="1">
    <source>
        <dbReference type="ARBA" id="ARBA00010641"/>
    </source>
</evidence>
<keyword evidence="3" id="KW-0731">Sigma factor</keyword>
<keyword evidence="6" id="KW-1133">Transmembrane helix</keyword>
<dbReference type="InterPro" id="IPR011044">
    <property type="entry name" value="Quino_amine_DH_bsu"/>
</dbReference>
<keyword evidence="4" id="KW-0804">Transcription</keyword>
<evidence type="ECO:0000256" key="6">
    <source>
        <dbReference type="SAM" id="Phobius"/>
    </source>
</evidence>
<name>A0A0A0JVA1_9MICO</name>
<dbReference type="SUPFAM" id="SSF88659">
    <property type="entry name" value="Sigma3 and sigma4 domains of RNA polymerase sigma factors"/>
    <property type="match status" value="1"/>
</dbReference>
<dbReference type="Pfam" id="PF08281">
    <property type="entry name" value="Sigma70_r4_2"/>
    <property type="match status" value="1"/>
</dbReference>
<dbReference type="STRING" id="1385521.N803_00465"/>
<accession>A0A0A0JVA1</accession>
<proteinExistence type="inferred from homology"/>
<reference evidence="8 9" key="1">
    <citation type="submission" date="2013-08" db="EMBL/GenBank/DDBJ databases">
        <title>The genome sequence of Knoellia subterranea.</title>
        <authorList>
            <person name="Zhu W."/>
            <person name="Wang G."/>
        </authorList>
    </citation>
    <scope>NUCLEOTIDE SEQUENCE [LARGE SCALE GENOMIC DNA]</scope>
    <source>
        <strain evidence="8 9">KCTC 19937</strain>
    </source>
</reference>
<evidence type="ECO:0000313" key="8">
    <source>
        <dbReference type="EMBL" id="KGN39546.1"/>
    </source>
</evidence>
<dbReference type="GO" id="GO:0016987">
    <property type="term" value="F:sigma factor activity"/>
    <property type="evidence" value="ECO:0007669"/>
    <property type="project" value="UniProtKB-KW"/>
</dbReference>
<feature type="domain" description="RNA polymerase sigma factor 70 region 4 type 2" evidence="7">
    <location>
        <begin position="85"/>
        <end position="125"/>
    </location>
</feature>
<dbReference type="SUPFAM" id="SSF50969">
    <property type="entry name" value="YVTN repeat-like/Quinoprotein amine dehydrogenase"/>
    <property type="match status" value="1"/>
</dbReference>
<dbReference type="EMBL" id="AVPK01000001">
    <property type="protein sequence ID" value="KGN39546.1"/>
    <property type="molecule type" value="Genomic_DNA"/>
</dbReference>
<evidence type="ECO:0000256" key="2">
    <source>
        <dbReference type="ARBA" id="ARBA00023015"/>
    </source>
</evidence>
<evidence type="ECO:0000256" key="4">
    <source>
        <dbReference type="ARBA" id="ARBA00023163"/>
    </source>
</evidence>
<comment type="similarity">
    <text evidence="1">Belongs to the sigma-70 factor family. ECF subfamily.</text>
</comment>
<feature type="region of interest" description="Disordered" evidence="5">
    <location>
        <begin position="188"/>
        <end position="207"/>
    </location>
</feature>
<keyword evidence="6" id="KW-0812">Transmembrane</keyword>
<dbReference type="CDD" id="cd06171">
    <property type="entry name" value="Sigma70_r4"/>
    <property type="match status" value="1"/>
</dbReference>
<evidence type="ECO:0000256" key="3">
    <source>
        <dbReference type="ARBA" id="ARBA00023082"/>
    </source>
</evidence>
<keyword evidence="6" id="KW-0472">Membrane</keyword>
<comment type="caution">
    <text evidence="8">The sequence shown here is derived from an EMBL/GenBank/DDBJ whole genome shotgun (WGS) entry which is preliminary data.</text>
</comment>
<dbReference type="Proteomes" id="UP000030011">
    <property type="component" value="Unassembled WGS sequence"/>
</dbReference>
<keyword evidence="9" id="KW-1185">Reference proteome</keyword>
<dbReference type="eggNOG" id="COG1595">
    <property type="taxonomic scope" value="Bacteria"/>
</dbReference>
<organism evidence="8 9">
    <name type="scientific">Knoellia subterranea KCTC 19937</name>
    <dbReference type="NCBI Taxonomy" id="1385521"/>
    <lineage>
        <taxon>Bacteria</taxon>
        <taxon>Bacillati</taxon>
        <taxon>Actinomycetota</taxon>
        <taxon>Actinomycetes</taxon>
        <taxon>Micrococcales</taxon>
        <taxon>Intrasporangiaceae</taxon>
        <taxon>Knoellia</taxon>
    </lineage>
</organism>
<evidence type="ECO:0000259" key="7">
    <source>
        <dbReference type="Pfam" id="PF08281"/>
    </source>
</evidence>
<dbReference type="GO" id="GO:0006352">
    <property type="term" value="P:DNA-templated transcription initiation"/>
    <property type="evidence" value="ECO:0007669"/>
    <property type="project" value="InterPro"/>
</dbReference>
<dbReference type="InterPro" id="IPR036388">
    <property type="entry name" value="WH-like_DNA-bd_sf"/>
</dbReference>
<dbReference type="GO" id="GO:0003677">
    <property type="term" value="F:DNA binding"/>
    <property type="evidence" value="ECO:0007669"/>
    <property type="project" value="InterPro"/>
</dbReference>
<dbReference type="InterPro" id="IPR013324">
    <property type="entry name" value="RNA_pol_sigma_r3/r4-like"/>
</dbReference>
<protein>
    <recommendedName>
        <fullName evidence="7">RNA polymerase sigma factor 70 region 4 type 2 domain-containing protein</fullName>
    </recommendedName>
</protein>
<evidence type="ECO:0000313" key="9">
    <source>
        <dbReference type="Proteomes" id="UP000030011"/>
    </source>
</evidence>
<dbReference type="Gene3D" id="1.10.10.10">
    <property type="entry name" value="Winged helix-like DNA-binding domain superfamily/Winged helix DNA-binding domain"/>
    <property type="match status" value="1"/>
</dbReference>
<dbReference type="InterPro" id="IPR013249">
    <property type="entry name" value="RNA_pol_sigma70_r4_t2"/>
</dbReference>
<dbReference type="AlphaFoldDB" id="A0A0A0JVA1"/>
<dbReference type="RefSeq" id="WP_035901651.1">
    <property type="nucleotide sequence ID" value="NZ_AVPK01000001.1"/>
</dbReference>
<sequence>MARSTKVALGDDFEEFVRARQHELLRAAFLLCGDVVQAEEHTRSAFADLALHWSHLKDESPDIEVRRSLYHEPKSLRHSDAHARKVLEGLTPKDRAVAVLRHFEHRSEGETAQILGIPVGQVRTRSHLSGGVAGLLEDLAAPVAEQDFVQAAAVRADEKRRQRRRKGLAVVGVAAIVVAGAFVLPGRDGGDAQPGPGPRPSVSGSAAAEWNSNSFDLFHVTMQVGPTPDQVWSLPEIDDIVRGQLGLPPVIDFGPDTAMPTLTEIGNSSAPVRAVMLRHVDGGLRAVLFRPTMGAEPYVLVDRIPLVRNLDPDGNSSEPLEVTAIADDRRQVVFFQPNKVLVLDAFTGEVTSFAVPDSRLEQGGWSPDGLHVIAASATQRWRITPSTGAVERLAQVAYPGRYAVESGAADEMRILDFDERGATTGSQTGPRLFGGTEGATFTNDVGRLAACGFLGEAAVNGIAEVRSAGPREGVFTIDVDSARPSRLLAASGAQGESVGSCEVLGWAYNDRVLIRWNGRHLLAWNVVTGALQRVSLLPNSQDGPLAGSAGSTVALAP</sequence>